<accession>A0A091BHS8</accession>
<gene>
    <name evidence="1" type="ORF">N789_08100</name>
</gene>
<evidence type="ECO:0000313" key="1">
    <source>
        <dbReference type="EMBL" id="KFN43900.1"/>
    </source>
</evidence>
<name>A0A091BHS8_9GAMM</name>
<evidence type="ECO:0000313" key="2">
    <source>
        <dbReference type="Proteomes" id="UP000029385"/>
    </source>
</evidence>
<proteinExistence type="predicted"/>
<sequence length="73" mass="7926">MSATAPRITTDAIELRDWIAAQVIAALIIAPKQPGISRQDMDGMSRSAYDYAAAMIRARDDAETVTVDPFASR</sequence>
<comment type="caution">
    <text evidence="1">The sequence shown here is derived from an EMBL/GenBank/DDBJ whole genome shotgun (WGS) entry which is preliminary data.</text>
</comment>
<protein>
    <submittedName>
        <fullName evidence="1">Uncharacterized protein</fullName>
    </submittedName>
</protein>
<reference evidence="1 2" key="1">
    <citation type="submission" date="2013-09" db="EMBL/GenBank/DDBJ databases">
        <title>Genome sequencing of Arenimonas oryziterrae.</title>
        <authorList>
            <person name="Chen F."/>
            <person name="Wang G."/>
        </authorList>
    </citation>
    <scope>NUCLEOTIDE SEQUENCE [LARGE SCALE GENOMIC DNA]</scope>
    <source>
        <strain evidence="1 2">YC6267</strain>
    </source>
</reference>
<dbReference type="RefSeq" id="WP_022969685.1">
    <property type="nucleotide sequence ID" value="NZ_ATVD01000003.1"/>
</dbReference>
<dbReference type="EMBL" id="AVCI01000004">
    <property type="protein sequence ID" value="KFN43900.1"/>
    <property type="molecule type" value="Genomic_DNA"/>
</dbReference>
<dbReference type="PATRIC" id="fig|1121015.4.peg.1112"/>
<dbReference type="STRING" id="1121015.GCA_000420545_02071"/>
<dbReference type="AlphaFoldDB" id="A0A091BHS8"/>
<dbReference type="Proteomes" id="UP000029385">
    <property type="component" value="Unassembled WGS sequence"/>
</dbReference>
<keyword evidence="2" id="KW-1185">Reference proteome</keyword>
<organism evidence="1 2">
    <name type="scientific">Arenimonas oryziterrae DSM 21050 = YC6267</name>
    <dbReference type="NCBI Taxonomy" id="1121015"/>
    <lineage>
        <taxon>Bacteria</taxon>
        <taxon>Pseudomonadati</taxon>
        <taxon>Pseudomonadota</taxon>
        <taxon>Gammaproteobacteria</taxon>
        <taxon>Lysobacterales</taxon>
        <taxon>Lysobacteraceae</taxon>
        <taxon>Arenimonas</taxon>
    </lineage>
</organism>